<dbReference type="EMBL" id="CABITT030000002">
    <property type="protein sequence ID" value="VVA93761.1"/>
    <property type="molecule type" value="Genomic_DNA"/>
</dbReference>
<sequence>MEDISGSPVKRNDGLHRYLKPGMRAQIQNSRINDRSTTSLVSWSLPKPLRKSPLMKSRRLPCN</sequence>
<name>A0A565AWI4_9BRAS</name>
<accession>A0A565AWI4</accession>
<keyword evidence="3" id="KW-1185">Reference proteome</keyword>
<gene>
    <name evidence="2" type="ORF">ANE_LOCUS4206</name>
</gene>
<reference evidence="2" key="1">
    <citation type="submission" date="2019-07" db="EMBL/GenBank/DDBJ databases">
        <authorList>
            <person name="Dittberner H."/>
        </authorList>
    </citation>
    <scope>NUCLEOTIDE SEQUENCE [LARGE SCALE GENOMIC DNA]</scope>
</reference>
<evidence type="ECO:0000256" key="1">
    <source>
        <dbReference type="SAM" id="MobiDB-lite"/>
    </source>
</evidence>
<organism evidence="2 3">
    <name type="scientific">Arabis nemorensis</name>
    <dbReference type="NCBI Taxonomy" id="586526"/>
    <lineage>
        <taxon>Eukaryota</taxon>
        <taxon>Viridiplantae</taxon>
        <taxon>Streptophyta</taxon>
        <taxon>Embryophyta</taxon>
        <taxon>Tracheophyta</taxon>
        <taxon>Spermatophyta</taxon>
        <taxon>Magnoliopsida</taxon>
        <taxon>eudicotyledons</taxon>
        <taxon>Gunneridae</taxon>
        <taxon>Pentapetalae</taxon>
        <taxon>rosids</taxon>
        <taxon>malvids</taxon>
        <taxon>Brassicales</taxon>
        <taxon>Brassicaceae</taxon>
        <taxon>Arabideae</taxon>
        <taxon>Arabis</taxon>
    </lineage>
</organism>
<feature type="compositionally biased region" description="Polar residues" evidence="1">
    <location>
        <begin position="26"/>
        <end position="40"/>
    </location>
</feature>
<evidence type="ECO:0000313" key="2">
    <source>
        <dbReference type="EMBL" id="VVA93761.1"/>
    </source>
</evidence>
<feature type="region of interest" description="Disordered" evidence="1">
    <location>
        <begin position="1"/>
        <end position="40"/>
    </location>
</feature>
<proteinExistence type="predicted"/>
<comment type="caution">
    <text evidence="2">The sequence shown here is derived from an EMBL/GenBank/DDBJ whole genome shotgun (WGS) entry which is preliminary data.</text>
</comment>
<dbReference type="OrthoDB" id="1924680at2759"/>
<dbReference type="AlphaFoldDB" id="A0A565AWI4"/>
<evidence type="ECO:0000313" key="3">
    <source>
        <dbReference type="Proteomes" id="UP000489600"/>
    </source>
</evidence>
<dbReference type="Proteomes" id="UP000489600">
    <property type="component" value="Unassembled WGS sequence"/>
</dbReference>
<protein>
    <submittedName>
        <fullName evidence="2">Uncharacterized protein</fullName>
    </submittedName>
</protein>